<proteinExistence type="predicted"/>
<dbReference type="AlphaFoldDB" id="A0A7Y9ZBU1"/>
<organism evidence="2 3">
    <name type="scientific">Demequina lutea</name>
    <dbReference type="NCBI Taxonomy" id="431489"/>
    <lineage>
        <taxon>Bacteria</taxon>
        <taxon>Bacillati</taxon>
        <taxon>Actinomycetota</taxon>
        <taxon>Actinomycetes</taxon>
        <taxon>Micrococcales</taxon>
        <taxon>Demequinaceae</taxon>
        <taxon>Demequina</taxon>
    </lineage>
</organism>
<evidence type="ECO:0000313" key="2">
    <source>
        <dbReference type="EMBL" id="NYI42517.1"/>
    </source>
</evidence>
<dbReference type="InterPro" id="IPR046858">
    <property type="entry name" value="ChrB_N"/>
</dbReference>
<evidence type="ECO:0000313" key="3">
    <source>
        <dbReference type="Proteomes" id="UP000547973"/>
    </source>
</evidence>
<evidence type="ECO:0000259" key="1">
    <source>
        <dbReference type="Pfam" id="PF20229"/>
    </source>
</evidence>
<reference evidence="2 3" key="1">
    <citation type="submission" date="2020-07" db="EMBL/GenBank/DDBJ databases">
        <title>Sequencing the genomes of 1000 actinobacteria strains.</title>
        <authorList>
            <person name="Klenk H.-P."/>
        </authorList>
    </citation>
    <scope>NUCLEOTIDE SEQUENCE [LARGE SCALE GENOMIC DNA]</scope>
    <source>
        <strain evidence="2 3">DSM 19970</strain>
    </source>
</reference>
<name>A0A7Y9ZBU1_9MICO</name>
<sequence>MNSSPRGGRSCLSHAGLHIDREIAKKKFTFGELEEEEQSLERLQRWMVDLDRRQFTDVAETEAAAAREALNGSVAALNNYAGLVYDATRIASDPMPEVDNA</sequence>
<dbReference type="Proteomes" id="UP000547973">
    <property type="component" value="Unassembled WGS sequence"/>
</dbReference>
<gene>
    <name evidence="2" type="ORF">BKA03_002636</name>
</gene>
<keyword evidence="3" id="KW-1185">Reference proteome</keyword>
<dbReference type="Pfam" id="PF20229">
    <property type="entry name" value="ChrB_N"/>
    <property type="match status" value="1"/>
</dbReference>
<dbReference type="EMBL" id="JACBZO010000001">
    <property type="protein sequence ID" value="NYI42517.1"/>
    <property type="molecule type" value="Genomic_DNA"/>
</dbReference>
<protein>
    <recommendedName>
        <fullName evidence="1">ChrB N-terminal domain-containing protein</fullName>
    </recommendedName>
</protein>
<comment type="caution">
    <text evidence="2">The sequence shown here is derived from an EMBL/GenBank/DDBJ whole genome shotgun (WGS) entry which is preliminary data.</text>
</comment>
<accession>A0A7Y9ZBU1</accession>
<feature type="domain" description="ChrB N-terminal" evidence="1">
    <location>
        <begin position="18"/>
        <end position="88"/>
    </location>
</feature>
<dbReference type="RefSeq" id="WP_062074329.1">
    <property type="nucleotide sequence ID" value="NZ_BBRC01000002.1"/>
</dbReference>